<evidence type="ECO:0000313" key="1">
    <source>
        <dbReference type="EMBL" id="KKK64499.1"/>
    </source>
</evidence>
<proteinExistence type="predicted"/>
<organism evidence="1">
    <name type="scientific">marine sediment metagenome</name>
    <dbReference type="NCBI Taxonomy" id="412755"/>
    <lineage>
        <taxon>unclassified sequences</taxon>
        <taxon>metagenomes</taxon>
        <taxon>ecological metagenomes</taxon>
    </lineage>
</organism>
<sequence>MKKLGIWIIVLTVLGAVNAAEVKWTAKVELTAIADSDVLLVVDDPTGTPISKKITVLNFFDTINTSAKLATIITDGTGTGVAVFGTAPTFTTEMTLTPVASPTTDTDGEWAIDIDGWGSGFDAFEFFNSTASAYFVATTASDTPTNGQVPKWNTGGEITWEADNDSGGATAWDAITDPSGSATVDFLTTTQTIDIGVTDTGGPKTGWIF</sequence>
<dbReference type="AlphaFoldDB" id="A0A0F8ZDD6"/>
<accession>A0A0F8ZDD6</accession>
<feature type="non-terminal residue" evidence="1">
    <location>
        <position position="209"/>
    </location>
</feature>
<comment type="caution">
    <text evidence="1">The sequence shown here is derived from an EMBL/GenBank/DDBJ whole genome shotgun (WGS) entry which is preliminary data.</text>
</comment>
<name>A0A0F8ZDD6_9ZZZZ</name>
<dbReference type="EMBL" id="LAZR01060998">
    <property type="protein sequence ID" value="KKK64499.1"/>
    <property type="molecule type" value="Genomic_DNA"/>
</dbReference>
<protein>
    <submittedName>
        <fullName evidence="1">Uncharacterized protein</fullName>
    </submittedName>
</protein>
<gene>
    <name evidence="1" type="ORF">LCGC14_2983580</name>
</gene>
<reference evidence="1" key="1">
    <citation type="journal article" date="2015" name="Nature">
        <title>Complex archaea that bridge the gap between prokaryotes and eukaryotes.</title>
        <authorList>
            <person name="Spang A."/>
            <person name="Saw J.H."/>
            <person name="Jorgensen S.L."/>
            <person name="Zaremba-Niedzwiedzka K."/>
            <person name="Martijn J."/>
            <person name="Lind A.E."/>
            <person name="van Eijk R."/>
            <person name="Schleper C."/>
            <person name="Guy L."/>
            <person name="Ettema T.J."/>
        </authorList>
    </citation>
    <scope>NUCLEOTIDE SEQUENCE</scope>
</reference>